<accession>A0A8B4TX51</accession>
<keyword evidence="1" id="KW-1133">Transmembrane helix</keyword>
<sequence>MHAGEVPLKDYFVYKRIVAFLLVVACFTIIIPC</sequence>
<evidence type="ECO:0000313" key="4">
    <source>
        <dbReference type="Proteomes" id="UP000257712"/>
    </source>
</evidence>
<dbReference type="AlphaFoldDB" id="A0A8B4TX51"/>
<evidence type="ECO:0000313" key="3">
    <source>
        <dbReference type="EMBL" id="VVK28535.1"/>
    </source>
</evidence>
<organism evidence="2 4">
    <name type="scientific">Klebsiella quasivariicola</name>
    <dbReference type="NCBI Taxonomy" id="2026240"/>
    <lineage>
        <taxon>Bacteria</taxon>
        <taxon>Pseudomonadati</taxon>
        <taxon>Pseudomonadota</taxon>
        <taxon>Gammaproteobacteria</taxon>
        <taxon>Enterobacterales</taxon>
        <taxon>Enterobacteriaceae</taxon>
        <taxon>Klebsiella/Raoultella group</taxon>
        <taxon>Klebsiella</taxon>
        <taxon>Klebsiella pneumoniae complex</taxon>
    </lineage>
</organism>
<name>A0A8B4TX51_9ENTR</name>
<feature type="transmembrane region" description="Helical" evidence="1">
    <location>
        <begin position="12"/>
        <end position="31"/>
    </location>
</feature>
<comment type="caution">
    <text evidence="2">The sequence shown here is derived from an EMBL/GenBank/DDBJ whole genome shotgun (WGS) entry which is preliminary data.</text>
</comment>
<dbReference type="Proteomes" id="UP000257712">
    <property type="component" value="Unassembled WGS sequence"/>
</dbReference>
<evidence type="ECO:0000256" key="1">
    <source>
        <dbReference type="SAM" id="Phobius"/>
    </source>
</evidence>
<keyword evidence="5" id="KW-1185">Reference proteome</keyword>
<keyword evidence="1" id="KW-0472">Membrane</keyword>
<proteinExistence type="predicted"/>
<evidence type="ECO:0000313" key="2">
    <source>
        <dbReference type="EMBL" id="SXD96597.1"/>
    </source>
</evidence>
<dbReference type="EMBL" id="UJYZ02000038">
    <property type="protein sequence ID" value="VVK28535.1"/>
    <property type="molecule type" value="Genomic_DNA"/>
</dbReference>
<dbReference type="EMBL" id="UJZG01000009">
    <property type="protein sequence ID" value="SXD96597.1"/>
    <property type="molecule type" value="Genomic_DNA"/>
</dbReference>
<evidence type="ECO:0000313" key="5">
    <source>
        <dbReference type="Proteomes" id="UP000259400"/>
    </source>
</evidence>
<reference evidence="2 4" key="1">
    <citation type="submission" date="2018-08" db="EMBL/GenBank/DDBJ databases">
        <authorList>
            <consortium name="Pathogen Informatics"/>
        </authorList>
    </citation>
    <scope>NUCLEOTIDE SEQUENCE [LARGE SCALE GENOMIC DNA]</scope>
    <source>
        <strain evidence="3 5">EuSCAPE_IL010</strain>
        <strain evidence="2 4">EuSCAPE_IT371</strain>
    </source>
</reference>
<keyword evidence="1" id="KW-0812">Transmembrane</keyword>
<dbReference type="Proteomes" id="UP000259400">
    <property type="component" value="Unassembled WGS sequence"/>
</dbReference>
<gene>
    <name evidence="3" type="ORF">SAMEA3538468_04998</name>
    <name evidence="2" type="ORF">SAMEA3538780_03042</name>
</gene>
<protein>
    <submittedName>
        <fullName evidence="2">Uncharacterized protein</fullName>
    </submittedName>
</protein>